<accession>A0ACA9PCD5</accession>
<name>A0ACA9PCD5_9GLOM</name>
<dbReference type="Proteomes" id="UP000789920">
    <property type="component" value="Unassembled WGS sequence"/>
</dbReference>
<reference evidence="1" key="1">
    <citation type="submission" date="2021-06" db="EMBL/GenBank/DDBJ databases">
        <authorList>
            <person name="Kallberg Y."/>
            <person name="Tangrot J."/>
            <person name="Rosling A."/>
        </authorList>
    </citation>
    <scope>NUCLEOTIDE SEQUENCE</scope>
    <source>
        <strain evidence="1">MA461A</strain>
    </source>
</reference>
<proteinExistence type="predicted"/>
<organism evidence="1 2">
    <name type="scientific">Racocetra persica</name>
    <dbReference type="NCBI Taxonomy" id="160502"/>
    <lineage>
        <taxon>Eukaryota</taxon>
        <taxon>Fungi</taxon>
        <taxon>Fungi incertae sedis</taxon>
        <taxon>Mucoromycota</taxon>
        <taxon>Glomeromycotina</taxon>
        <taxon>Glomeromycetes</taxon>
        <taxon>Diversisporales</taxon>
        <taxon>Gigasporaceae</taxon>
        <taxon>Racocetra</taxon>
    </lineage>
</organism>
<keyword evidence="2" id="KW-1185">Reference proteome</keyword>
<evidence type="ECO:0000313" key="1">
    <source>
        <dbReference type="EMBL" id="CAG8698256.1"/>
    </source>
</evidence>
<comment type="caution">
    <text evidence="1">The sequence shown here is derived from an EMBL/GenBank/DDBJ whole genome shotgun (WGS) entry which is preliminary data.</text>
</comment>
<gene>
    <name evidence="1" type="ORF">RPERSI_LOCUS9889</name>
</gene>
<feature type="non-terminal residue" evidence="1">
    <location>
        <position position="50"/>
    </location>
</feature>
<sequence>MCMITQETGIELTNRKITNQSGQKTLIQSLKDMGKSDYEVMMNSRHKMIS</sequence>
<protein>
    <submittedName>
        <fullName evidence="1">20917_t:CDS:1</fullName>
    </submittedName>
</protein>
<dbReference type="EMBL" id="CAJVQC010019084">
    <property type="protein sequence ID" value="CAG8698256.1"/>
    <property type="molecule type" value="Genomic_DNA"/>
</dbReference>
<evidence type="ECO:0000313" key="2">
    <source>
        <dbReference type="Proteomes" id="UP000789920"/>
    </source>
</evidence>